<dbReference type="EMBL" id="JAYMYS010000001">
    <property type="protein sequence ID" value="KAK7412193.1"/>
    <property type="molecule type" value="Genomic_DNA"/>
</dbReference>
<organism evidence="2 3">
    <name type="scientific">Psophocarpus tetragonolobus</name>
    <name type="common">Winged bean</name>
    <name type="synonym">Dolichos tetragonolobus</name>
    <dbReference type="NCBI Taxonomy" id="3891"/>
    <lineage>
        <taxon>Eukaryota</taxon>
        <taxon>Viridiplantae</taxon>
        <taxon>Streptophyta</taxon>
        <taxon>Embryophyta</taxon>
        <taxon>Tracheophyta</taxon>
        <taxon>Spermatophyta</taxon>
        <taxon>Magnoliopsida</taxon>
        <taxon>eudicotyledons</taxon>
        <taxon>Gunneridae</taxon>
        <taxon>Pentapetalae</taxon>
        <taxon>rosids</taxon>
        <taxon>fabids</taxon>
        <taxon>Fabales</taxon>
        <taxon>Fabaceae</taxon>
        <taxon>Papilionoideae</taxon>
        <taxon>50 kb inversion clade</taxon>
        <taxon>NPAAA clade</taxon>
        <taxon>indigoferoid/millettioid clade</taxon>
        <taxon>Phaseoleae</taxon>
        <taxon>Psophocarpus</taxon>
    </lineage>
</organism>
<evidence type="ECO:0000313" key="2">
    <source>
        <dbReference type="EMBL" id="KAK7412193.1"/>
    </source>
</evidence>
<comment type="caution">
    <text evidence="2">The sequence shown here is derived from an EMBL/GenBank/DDBJ whole genome shotgun (WGS) entry which is preliminary data.</text>
</comment>
<sequence>MRISLSDLFVHITTVNRWNIFLQNGLFLGFFCIETFGIDKLSIKDRFSFILDVQLICWQLNVISLKRRMHNNRSFYKYKKA</sequence>
<reference evidence="2 3" key="1">
    <citation type="submission" date="2024-01" db="EMBL/GenBank/DDBJ databases">
        <title>The genomes of 5 underutilized Papilionoideae crops provide insights into root nodulation and disease resistanc.</title>
        <authorList>
            <person name="Jiang F."/>
        </authorList>
    </citation>
    <scope>NUCLEOTIDE SEQUENCE [LARGE SCALE GENOMIC DNA]</scope>
    <source>
        <strain evidence="2">DUOXIRENSHENG_FW03</strain>
        <tissue evidence="2">Leaves</tissue>
    </source>
</reference>
<protein>
    <submittedName>
        <fullName evidence="2">Uncharacterized protein</fullName>
    </submittedName>
</protein>
<keyword evidence="1" id="KW-1133">Transmembrane helix</keyword>
<gene>
    <name evidence="2" type="ORF">VNO78_03643</name>
</gene>
<evidence type="ECO:0000256" key="1">
    <source>
        <dbReference type="SAM" id="Phobius"/>
    </source>
</evidence>
<evidence type="ECO:0000313" key="3">
    <source>
        <dbReference type="Proteomes" id="UP001386955"/>
    </source>
</evidence>
<feature type="transmembrane region" description="Helical" evidence="1">
    <location>
        <begin position="20"/>
        <end position="38"/>
    </location>
</feature>
<dbReference type="AlphaFoldDB" id="A0AAN9T1U8"/>
<accession>A0AAN9T1U8</accession>
<keyword evidence="1" id="KW-0472">Membrane</keyword>
<name>A0AAN9T1U8_PSOTE</name>
<keyword evidence="1" id="KW-0812">Transmembrane</keyword>
<proteinExistence type="predicted"/>
<dbReference type="Proteomes" id="UP001386955">
    <property type="component" value="Unassembled WGS sequence"/>
</dbReference>
<keyword evidence="3" id="KW-1185">Reference proteome</keyword>